<dbReference type="OrthoDB" id="9805740at2"/>
<protein>
    <recommendedName>
        <fullName evidence="3">PurM-like N-terminal domain-containing protein</fullName>
    </recommendedName>
</protein>
<keyword evidence="2" id="KW-1185">Reference proteome</keyword>
<dbReference type="InterPro" id="IPR036921">
    <property type="entry name" value="PurM-like_N_sf"/>
</dbReference>
<organism evidence="1 2">
    <name type="scientific">Formimonas warabiya</name>
    <dbReference type="NCBI Taxonomy" id="1761012"/>
    <lineage>
        <taxon>Bacteria</taxon>
        <taxon>Bacillati</taxon>
        <taxon>Bacillota</taxon>
        <taxon>Clostridia</taxon>
        <taxon>Eubacteriales</taxon>
        <taxon>Peptococcaceae</taxon>
        <taxon>Candidatus Formimonas</taxon>
    </lineage>
</organism>
<reference evidence="1 2" key="1">
    <citation type="submission" date="2016-10" db="EMBL/GenBank/DDBJ databases">
        <title>Complete Genome Sequence of Peptococcaceae strain DCMF.</title>
        <authorList>
            <person name="Edwards R.J."/>
            <person name="Holland S.I."/>
            <person name="Deshpande N.P."/>
            <person name="Wong Y.K."/>
            <person name="Ertan H."/>
            <person name="Manefield M."/>
            <person name="Russell T.L."/>
            <person name="Lee M.J."/>
        </authorList>
    </citation>
    <scope>NUCLEOTIDE SEQUENCE [LARGE SCALE GENOMIC DNA]</scope>
    <source>
        <strain evidence="1 2">DCMF</strain>
    </source>
</reference>
<accession>A0A3G1L2C3</accession>
<dbReference type="EMBL" id="CP017634">
    <property type="protein sequence ID" value="ATW28942.1"/>
    <property type="molecule type" value="Genomic_DNA"/>
</dbReference>
<evidence type="ECO:0000313" key="2">
    <source>
        <dbReference type="Proteomes" id="UP000323521"/>
    </source>
</evidence>
<dbReference type="SUPFAM" id="SSF55326">
    <property type="entry name" value="PurM N-terminal domain-like"/>
    <property type="match status" value="1"/>
</dbReference>
<dbReference type="KEGG" id="fwa:DCMF_27040"/>
<dbReference type="RefSeq" id="WP_148137315.1">
    <property type="nucleotide sequence ID" value="NZ_CP017634.1"/>
</dbReference>
<gene>
    <name evidence="1" type="ORF">DCMF_27040</name>
</gene>
<evidence type="ECO:0008006" key="3">
    <source>
        <dbReference type="Google" id="ProtNLM"/>
    </source>
</evidence>
<dbReference type="AlphaFoldDB" id="A0A3G1L2C3"/>
<sequence>MPDTWRVRDLSLVALPGEMFLVTSCDSLGAIGAKELDVVKVTGEFVGRGITRVPLMEILATGAEPVAVYNTLAVEMTPYGEEIIRGMTAEIAGAGIDPGLVLNGSTEENVPTRQTGVGVVVLGLAAKKDLLLGTAVRDDLIVVFGLPKVGHEVAEGGPDDPEVAHPSLIRDLMQKGYVHELLPVGSKGILYECGELARTARLYFQLQAGVTLDVHKSAGPATCLLAAIPREVLPVLQKEKWQVPWQVIGSLD</sequence>
<name>A0A3G1L2C3_FORW1</name>
<dbReference type="Proteomes" id="UP000323521">
    <property type="component" value="Chromosome"/>
</dbReference>
<proteinExistence type="predicted"/>
<evidence type="ECO:0000313" key="1">
    <source>
        <dbReference type="EMBL" id="ATW28942.1"/>
    </source>
</evidence>